<keyword evidence="1" id="KW-0175">Coiled coil</keyword>
<comment type="similarity">
    <text evidence="1">Belongs to the CpoB family.</text>
</comment>
<keyword evidence="1" id="KW-0574">Periplasm</keyword>
<protein>
    <recommendedName>
        <fullName evidence="1">Cell division coordinator CpoB</fullName>
    </recommendedName>
</protein>
<dbReference type="Proteomes" id="UP000237682">
    <property type="component" value="Unassembled WGS sequence"/>
</dbReference>
<accession>A0A2S9Q5P6</accession>
<dbReference type="InterPro" id="IPR014162">
    <property type="entry name" value="CpoB_C"/>
</dbReference>
<dbReference type="InterPro" id="IPR011990">
    <property type="entry name" value="TPR-like_helical_dom_sf"/>
</dbReference>
<dbReference type="GO" id="GO:0043093">
    <property type="term" value="P:FtsZ-dependent cytokinesis"/>
    <property type="evidence" value="ECO:0007669"/>
    <property type="project" value="UniProtKB-UniRule"/>
</dbReference>
<comment type="caution">
    <text evidence="3">The sequence shown here is derived from an EMBL/GenBank/DDBJ whole genome shotgun (WGS) entry which is preliminary data.</text>
</comment>
<dbReference type="Gene3D" id="1.25.40.10">
    <property type="entry name" value="Tetratricopeptide repeat domain"/>
    <property type="match status" value="1"/>
</dbReference>
<feature type="region of interest" description="Disordered" evidence="2">
    <location>
        <begin position="176"/>
        <end position="282"/>
    </location>
</feature>
<keyword evidence="4" id="KW-1185">Reference proteome</keyword>
<name>A0A2S9Q5P6_9HYPH</name>
<dbReference type="HAMAP" id="MF_02066">
    <property type="entry name" value="CpoB"/>
    <property type="match status" value="1"/>
</dbReference>
<evidence type="ECO:0000313" key="4">
    <source>
        <dbReference type="Proteomes" id="UP000237682"/>
    </source>
</evidence>
<dbReference type="OrthoDB" id="7185608at2"/>
<keyword evidence="1" id="KW-0732">Signal</keyword>
<dbReference type="EMBL" id="PUEJ01000012">
    <property type="protein sequence ID" value="PRH84679.1"/>
    <property type="molecule type" value="Genomic_DNA"/>
</dbReference>
<reference evidence="3 4" key="1">
    <citation type="submission" date="2018-02" db="EMBL/GenBank/DDBJ databases">
        <title>Whole genome sequencing of endophytic bacterium.</title>
        <authorList>
            <person name="Eedara R."/>
            <person name="Podile A.R."/>
        </authorList>
    </citation>
    <scope>NUCLEOTIDE SEQUENCE [LARGE SCALE GENOMIC DNA]</scope>
    <source>
        <strain evidence="3 4">RP1T</strain>
    </source>
</reference>
<feature type="region of interest" description="Disordered" evidence="2">
    <location>
        <begin position="57"/>
        <end position="116"/>
    </location>
</feature>
<gene>
    <name evidence="3" type="primary">ygbF</name>
    <name evidence="1" type="synonym">cpoB</name>
    <name evidence="3" type="ORF">C5L14_26210</name>
</gene>
<dbReference type="InterPro" id="IPR034706">
    <property type="entry name" value="CpoB"/>
</dbReference>
<comment type="subcellular location">
    <subcellularLocation>
        <location evidence="1">Periplasm</location>
    </subcellularLocation>
</comment>
<dbReference type="NCBIfam" id="TIGR02795">
    <property type="entry name" value="tol_pal_ybgF"/>
    <property type="match status" value="1"/>
</dbReference>
<dbReference type="Pfam" id="PF13174">
    <property type="entry name" value="TPR_6"/>
    <property type="match status" value="2"/>
</dbReference>
<organism evidence="3 4">
    <name type="scientific">Labrys okinawensis</name>
    <dbReference type="NCBI Taxonomy" id="346911"/>
    <lineage>
        <taxon>Bacteria</taxon>
        <taxon>Pseudomonadati</taxon>
        <taxon>Pseudomonadota</taxon>
        <taxon>Alphaproteobacteria</taxon>
        <taxon>Hyphomicrobiales</taxon>
        <taxon>Xanthobacteraceae</taxon>
        <taxon>Labrys</taxon>
    </lineage>
</organism>
<feature type="coiled-coil region" evidence="1">
    <location>
        <begin position="133"/>
        <end position="167"/>
    </location>
</feature>
<feature type="compositionally biased region" description="Low complexity" evidence="2">
    <location>
        <begin position="262"/>
        <end position="272"/>
    </location>
</feature>
<dbReference type="SUPFAM" id="SSF48452">
    <property type="entry name" value="TPR-like"/>
    <property type="match status" value="1"/>
</dbReference>
<comment type="function">
    <text evidence="1">Mediates coordination of peptidoglycan synthesis and outer membrane constriction during cell division.</text>
</comment>
<proteinExistence type="inferred from homology"/>
<keyword evidence="1" id="KW-0131">Cell cycle</keyword>
<feature type="compositionally biased region" description="Polar residues" evidence="2">
    <location>
        <begin position="68"/>
        <end position="79"/>
    </location>
</feature>
<dbReference type="AlphaFoldDB" id="A0A2S9Q5P6"/>
<evidence type="ECO:0000313" key="3">
    <source>
        <dbReference type="EMBL" id="PRH84679.1"/>
    </source>
</evidence>
<sequence length="409" mass="43399">MPSFDTSLRFTAIPPDRRTLWIDCNRMSRPMLRPASAALLLAVTLALPSGPVRAASYDEGLMPPGSVGQDQSAQDNGYTPDQPYPQPPAQAEYDGTVTGSTYEQPPAAAAPTPSQGGYVVAQESTMGDLLVRVQRLEGENRRLLGTVEDLQSQVRRLQDDMKRQQEDTEYRLQALEGGGGKASAPKPAPSAPPRQKSGQNAPPATQPNSLGSLPAGGGDDVAMQDSTGDVPDQAPPSTPRPRNSTVAPGLPGIAVDTSRPMASNEPNAGAEPAPAPGAPATPEAEYAADYRLIETQRYDQAEAAFRNFIASHPKDKRVPDAIHWIGESLYQRKQYTDAAEQFLKVTKTYANSRRAPASMLKLGITLAAMGEKDAACAALQAVGSKYPKAGPTILSGADREIKKNACKVG</sequence>
<keyword evidence="1" id="KW-0132">Cell division</keyword>
<dbReference type="GO" id="GO:0030288">
    <property type="term" value="C:outer membrane-bounded periplasmic space"/>
    <property type="evidence" value="ECO:0007669"/>
    <property type="project" value="UniProtKB-UniRule"/>
</dbReference>
<evidence type="ECO:0000256" key="1">
    <source>
        <dbReference type="HAMAP-Rule" id="MF_02066"/>
    </source>
</evidence>
<dbReference type="InterPro" id="IPR019734">
    <property type="entry name" value="TPR_rpt"/>
</dbReference>
<evidence type="ECO:0000256" key="2">
    <source>
        <dbReference type="SAM" id="MobiDB-lite"/>
    </source>
</evidence>
<feature type="compositionally biased region" description="Polar residues" evidence="2">
    <location>
        <begin position="196"/>
        <end position="211"/>
    </location>
</feature>